<dbReference type="InterPro" id="IPR027417">
    <property type="entry name" value="P-loop_NTPase"/>
</dbReference>
<dbReference type="Gene3D" id="3.40.50.300">
    <property type="entry name" value="P-loop containing nucleotide triphosphate hydrolases"/>
    <property type="match status" value="1"/>
</dbReference>
<dbReference type="EMBL" id="NCSJ02000182">
    <property type="protein sequence ID" value="RFU27976.1"/>
    <property type="molecule type" value="Genomic_DNA"/>
</dbReference>
<keyword evidence="1" id="KW-0472">Membrane</keyword>
<comment type="caution">
    <text evidence="2">The sequence shown here is derived from an EMBL/GenBank/DDBJ whole genome shotgun (WGS) entry which is preliminary data.</text>
</comment>
<evidence type="ECO:0000313" key="3">
    <source>
        <dbReference type="Proteomes" id="UP000258309"/>
    </source>
</evidence>
<name>A0A3E2H3K0_SCYLI</name>
<dbReference type="Pfam" id="PF17784">
    <property type="entry name" value="Sulfotransfer_4"/>
    <property type="match status" value="1"/>
</dbReference>
<dbReference type="OMA" id="YPMLKKF"/>
<feature type="non-terminal residue" evidence="2">
    <location>
        <position position="289"/>
    </location>
</feature>
<protein>
    <recommendedName>
        <fullName evidence="4">NAD dependent epimerase/dehydratase</fullName>
    </recommendedName>
</protein>
<evidence type="ECO:0000256" key="1">
    <source>
        <dbReference type="SAM" id="Phobius"/>
    </source>
</evidence>
<feature type="non-terminal residue" evidence="2">
    <location>
        <position position="1"/>
    </location>
</feature>
<evidence type="ECO:0000313" key="2">
    <source>
        <dbReference type="EMBL" id="RFU27976.1"/>
    </source>
</evidence>
<dbReference type="AlphaFoldDB" id="A0A3E2H3K0"/>
<dbReference type="OrthoDB" id="408152at2759"/>
<keyword evidence="1" id="KW-0812">Transmembrane</keyword>
<reference evidence="2 3" key="1">
    <citation type="submission" date="2018-05" db="EMBL/GenBank/DDBJ databases">
        <title>Draft genome sequence of Scytalidium lignicola DSM 105466, a ubiquitous saprotrophic fungus.</title>
        <authorList>
            <person name="Buettner E."/>
            <person name="Gebauer A.M."/>
            <person name="Hofrichter M."/>
            <person name="Liers C."/>
            <person name="Kellner H."/>
        </authorList>
    </citation>
    <scope>NUCLEOTIDE SEQUENCE [LARGE SCALE GENOMIC DNA]</scope>
    <source>
        <strain evidence="2 3">DSM 105466</strain>
    </source>
</reference>
<dbReference type="InterPro" id="IPR040632">
    <property type="entry name" value="Sulfotransfer_4"/>
</dbReference>
<dbReference type="Proteomes" id="UP000258309">
    <property type="component" value="Unassembled WGS sequence"/>
</dbReference>
<proteinExistence type="predicted"/>
<keyword evidence="1" id="KW-1133">Transmembrane helix</keyword>
<gene>
    <name evidence="2" type="ORF">B7463_g8363</name>
</gene>
<accession>A0A3E2H3K0</accession>
<evidence type="ECO:0008006" key="4">
    <source>
        <dbReference type="Google" id="ProtNLM"/>
    </source>
</evidence>
<sequence length="289" mass="33916">MFFSRQYTPKPITDVFTNDTDIDRRQCRRVVPMKVLILGLGRTGTSSMREAMKELGYMDTYHMMSVSIENPPDALLWQDAFAAKYENGPAFTRDSWDQLLGHCQAVCDWPAIAFAKELIEAYPEAEVILTNRDVESWYASTLKTVYWRMTEPEIQWLQYVSWGAGYYYPMLKKFFDTFFEGDFERKGKEIFLRHYDEVRQLVPKERLLEFKVTEGWEPLCKFLNVPVPLGKKFPHVNDNTHFVARSKRRNRMQMANVALRMVLAGSLFAACWFLTTMLMYKFATNYIAV</sequence>
<dbReference type="PANTHER" id="PTHR36978:SF4">
    <property type="entry name" value="P-LOOP CONTAINING NUCLEOSIDE TRIPHOSPHATE HYDROLASE PROTEIN"/>
    <property type="match status" value="1"/>
</dbReference>
<dbReference type="STRING" id="5539.A0A3E2H3K0"/>
<dbReference type="SUPFAM" id="SSF52540">
    <property type="entry name" value="P-loop containing nucleoside triphosphate hydrolases"/>
    <property type="match status" value="1"/>
</dbReference>
<organism evidence="2 3">
    <name type="scientific">Scytalidium lignicola</name>
    <name type="common">Hyphomycete</name>
    <dbReference type="NCBI Taxonomy" id="5539"/>
    <lineage>
        <taxon>Eukaryota</taxon>
        <taxon>Fungi</taxon>
        <taxon>Dikarya</taxon>
        <taxon>Ascomycota</taxon>
        <taxon>Pezizomycotina</taxon>
        <taxon>Leotiomycetes</taxon>
        <taxon>Leotiomycetes incertae sedis</taxon>
        <taxon>Scytalidium</taxon>
    </lineage>
</organism>
<feature type="transmembrane region" description="Helical" evidence="1">
    <location>
        <begin position="257"/>
        <end position="280"/>
    </location>
</feature>
<keyword evidence="3" id="KW-1185">Reference proteome</keyword>
<dbReference type="PANTHER" id="PTHR36978">
    <property type="entry name" value="P-LOOP CONTAINING NUCLEOTIDE TRIPHOSPHATE HYDROLASE"/>
    <property type="match status" value="1"/>
</dbReference>